<dbReference type="PANTHER" id="PTHR33937:SF1">
    <property type="entry name" value="IRON-MOLIBDENUM COFACTOR PROCESSING PROTEIN"/>
    <property type="match status" value="1"/>
</dbReference>
<dbReference type="EMBL" id="AONC01000021">
    <property type="protein sequence ID" value="EXJ15797.1"/>
    <property type="molecule type" value="Genomic_DNA"/>
</dbReference>
<dbReference type="Pfam" id="PF02579">
    <property type="entry name" value="Nitro_FeMo-Co"/>
    <property type="match status" value="1"/>
</dbReference>
<dbReference type="Gene3D" id="3.30.420.130">
    <property type="entry name" value="Dinitrogenase iron-molybdenum cofactor biosynthesis domain"/>
    <property type="match status" value="1"/>
</dbReference>
<organism evidence="3 4">
    <name type="scientific">Imhoffiella purpurea</name>
    <dbReference type="NCBI Taxonomy" id="1249627"/>
    <lineage>
        <taxon>Bacteria</taxon>
        <taxon>Pseudomonadati</taxon>
        <taxon>Pseudomonadota</taxon>
        <taxon>Gammaproteobacteria</taxon>
        <taxon>Chromatiales</taxon>
        <taxon>Chromatiaceae</taxon>
        <taxon>Imhoffiella</taxon>
    </lineage>
</organism>
<evidence type="ECO:0000313" key="4">
    <source>
        <dbReference type="Proteomes" id="UP000019460"/>
    </source>
</evidence>
<dbReference type="InterPro" id="IPR034165">
    <property type="entry name" value="NifB_C"/>
</dbReference>
<sequence>MPHSSVTQPEPVALGADERLVAVATTGNGRIDQHFGHADSFSVYAVGPEGVRFVAVREVEHYCQGGYGDEDKREIILRALADCCALFVARVGEGPRARLEKAGIEPVDDYPFGSIEESISDWYRRAKG</sequence>
<dbReference type="SUPFAM" id="SSF53146">
    <property type="entry name" value="Nitrogenase accessory factor-like"/>
    <property type="match status" value="1"/>
</dbReference>
<dbReference type="eggNOG" id="COG0535">
    <property type="taxonomic scope" value="Bacteria"/>
</dbReference>
<dbReference type="InterPro" id="IPR051840">
    <property type="entry name" value="NifX/NifY_domain"/>
</dbReference>
<dbReference type="AlphaFoldDB" id="W9VIB2"/>
<gene>
    <name evidence="3" type="ORF">D779_1021</name>
</gene>
<name>W9VIB2_9GAMM</name>
<dbReference type="RefSeq" id="WP_043751709.1">
    <property type="nucleotide sequence ID" value="NZ_AONC01000021.1"/>
</dbReference>
<dbReference type="InterPro" id="IPR036105">
    <property type="entry name" value="DiNase_FeMo-co_biosyn_sf"/>
</dbReference>
<dbReference type="InterPro" id="IPR003731">
    <property type="entry name" value="Di-Nase_FeMo-co_biosynth"/>
</dbReference>
<dbReference type="PANTHER" id="PTHR33937">
    <property type="entry name" value="IRON-MOLYBDENUM PROTEIN-RELATED-RELATED"/>
    <property type="match status" value="1"/>
</dbReference>
<dbReference type="Proteomes" id="UP000019460">
    <property type="component" value="Unassembled WGS sequence"/>
</dbReference>
<feature type="domain" description="Dinitrogenase iron-molybdenum cofactor biosynthesis" evidence="2">
    <location>
        <begin position="28"/>
        <end position="122"/>
    </location>
</feature>
<reference evidence="3 4" key="1">
    <citation type="submission" date="2012-11" db="EMBL/GenBank/DDBJ databases">
        <title>Genome assembly of Thiorhodococcus sp. AK35.</title>
        <authorList>
            <person name="Nupur N."/>
            <person name="Khatri I."/>
            <person name="Subramanian S."/>
            <person name="Pinnaka A."/>
        </authorList>
    </citation>
    <scope>NUCLEOTIDE SEQUENCE [LARGE SCALE GENOMIC DNA]</scope>
    <source>
        <strain evidence="3 4">AK35</strain>
    </source>
</reference>
<protein>
    <submittedName>
        <fullName evidence="3">Protein NifB</fullName>
    </submittedName>
</protein>
<dbReference type="CDD" id="cd00852">
    <property type="entry name" value="NifB"/>
    <property type="match status" value="1"/>
</dbReference>
<keyword evidence="1" id="KW-0535">Nitrogen fixation</keyword>
<evidence type="ECO:0000256" key="1">
    <source>
        <dbReference type="ARBA" id="ARBA00023231"/>
    </source>
</evidence>
<accession>W9VIB2</accession>
<dbReference type="OrthoDB" id="280278at2"/>
<dbReference type="STRING" id="1249627.D779_1021"/>
<evidence type="ECO:0000259" key="2">
    <source>
        <dbReference type="Pfam" id="PF02579"/>
    </source>
</evidence>
<evidence type="ECO:0000313" key="3">
    <source>
        <dbReference type="EMBL" id="EXJ15797.1"/>
    </source>
</evidence>
<keyword evidence="4" id="KW-1185">Reference proteome</keyword>
<dbReference type="PATRIC" id="fig|1249627.3.peg.1473"/>
<comment type="caution">
    <text evidence="3">The sequence shown here is derived from an EMBL/GenBank/DDBJ whole genome shotgun (WGS) entry which is preliminary data.</text>
</comment>
<proteinExistence type="predicted"/>